<keyword evidence="2" id="KW-1185">Reference proteome</keyword>
<gene>
    <name evidence="1" type="ORF">KUA57_02855</name>
</gene>
<proteinExistence type="predicted"/>
<reference evidence="1 2" key="1">
    <citation type="submission" date="2021-06" db="EMBL/GenBank/DDBJ databases">
        <title>A novel Streptococcus species isolated from patients with diabetic foot ulcer (DFU).</title>
        <authorList>
            <person name="Chen Y.-S."/>
        </authorList>
    </citation>
    <scope>NUCLEOTIDE SEQUENCE [LARGE SCALE GENOMIC DNA]</scope>
    <source>
        <strain evidence="1 2">DM3B3</strain>
    </source>
</reference>
<evidence type="ECO:0000313" key="2">
    <source>
        <dbReference type="Proteomes" id="UP000723776"/>
    </source>
</evidence>
<name>A0ABS6SSX2_9STRE</name>
<evidence type="ECO:0000313" key="1">
    <source>
        <dbReference type="EMBL" id="MBV7364818.1"/>
    </source>
</evidence>
<dbReference type="Proteomes" id="UP000723776">
    <property type="component" value="Unassembled WGS sequence"/>
</dbReference>
<accession>A0ABS6SSX2</accession>
<protein>
    <submittedName>
        <fullName evidence="1">Uncharacterized protein</fullName>
    </submittedName>
</protein>
<sequence length="46" mass="5305">MLKKARYIKGLSKQSVPKKGCDKWSACFDKKIIRLGKGNRKYLGFD</sequence>
<dbReference type="EMBL" id="JAHUZC010000002">
    <property type="protein sequence ID" value="MBV7364818.1"/>
    <property type="molecule type" value="Genomic_DNA"/>
</dbReference>
<organism evidence="1 2">
    <name type="scientific">Streptococcus vulneris</name>
    <dbReference type="NCBI Taxonomy" id="2853160"/>
    <lineage>
        <taxon>Bacteria</taxon>
        <taxon>Bacillati</taxon>
        <taxon>Bacillota</taxon>
        <taxon>Bacilli</taxon>
        <taxon>Lactobacillales</taxon>
        <taxon>Streptococcaceae</taxon>
        <taxon>Streptococcus</taxon>
    </lineage>
</organism>
<comment type="caution">
    <text evidence="1">The sequence shown here is derived from an EMBL/GenBank/DDBJ whole genome shotgun (WGS) entry which is preliminary data.</text>
</comment>